<gene>
    <name evidence="1" type="ORF">GXM_00847</name>
</gene>
<evidence type="ECO:0000313" key="1">
    <source>
        <dbReference type="EMBL" id="QFS43374.1"/>
    </source>
</evidence>
<dbReference type="KEGG" id="nsh:GXM_00847"/>
<sequence>MGVGNTKFKIERLKIYFDFCILNFESYSHSLVETRFIASVPD</sequence>
<accession>A0A5P8VSS2</accession>
<name>A0A5P8VSS2_9NOSO</name>
<organism evidence="1 2">
    <name type="scientific">Nostoc sphaeroides CCNUC1</name>
    <dbReference type="NCBI Taxonomy" id="2653204"/>
    <lineage>
        <taxon>Bacteria</taxon>
        <taxon>Bacillati</taxon>
        <taxon>Cyanobacteriota</taxon>
        <taxon>Cyanophyceae</taxon>
        <taxon>Nostocales</taxon>
        <taxon>Nostocaceae</taxon>
        <taxon>Nostoc</taxon>
    </lineage>
</organism>
<keyword evidence="2" id="KW-1185">Reference proteome</keyword>
<evidence type="ECO:0000313" key="2">
    <source>
        <dbReference type="Proteomes" id="UP000326678"/>
    </source>
</evidence>
<proteinExistence type="predicted"/>
<protein>
    <submittedName>
        <fullName evidence="1">Uncharacterized protein</fullName>
    </submittedName>
</protein>
<dbReference type="AlphaFoldDB" id="A0A5P8VSS2"/>
<dbReference type="EMBL" id="CP045226">
    <property type="protein sequence ID" value="QFS43374.1"/>
    <property type="molecule type" value="Genomic_DNA"/>
</dbReference>
<reference evidence="1 2" key="1">
    <citation type="submission" date="2019-10" db="EMBL/GenBank/DDBJ databases">
        <title>Genomic and transcriptomic insights into the perfect genentic adaptation of a filamentous nitrogen-fixing cyanobacterium to rice fields.</title>
        <authorList>
            <person name="Chen Z."/>
        </authorList>
    </citation>
    <scope>NUCLEOTIDE SEQUENCE [LARGE SCALE GENOMIC DNA]</scope>
    <source>
        <strain evidence="1">CCNUC1</strain>
    </source>
</reference>
<dbReference type="Proteomes" id="UP000326678">
    <property type="component" value="Chromosome Gxm1"/>
</dbReference>